<dbReference type="InterPro" id="IPR029058">
    <property type="entry name" value="AB_hydrolase_fold"/>
</dbReference>
<protein>
    <submittedName>
        <fullName evidence="4">Phosphoribosyltransferase</fullName>
    </submittedName>
</protein>
<sequence length="482" mass="49840">MRFTDRVAAGRQLAAEVAAQGNLSGAVVAALPRGGVPVAAEVARALDAPLDVIVVRKLGVPYRPEVAFGALGEGGALVLDEDTVRAAGLGSRDVAEVEARERTELDRRLARYRQGRERVPLTGRTVVIVDDGIATGATAAAACRVARAQGAARVVLAVPVAAPQAMERLRHDADQVLCLSTPFDFMAVGQWYDDFSQTTDGEVAARLAEGDARTARGRPDAPDDPDGPDAPDDPDDPADPADPADSADPADAPGPSRRHGDGPHGPHDPHGPRQAESQVVEVTAGSVRLPGLLTVPRDAAGVVVFAHGSGSSHTSPRNLRVAQALNAAGLGTLLFDLLTGAEAGSREKTFDIPLLALRLAQATDWLRARTTLPVGYFGASTGAAAALAAAAEPAADIAAVVSRGGRPDLAEAALADVRAPTLLVVGGADTLVLDLNRQAAARLRCPHELAVVPGATHLFEEPGAMEAVSDLARDWFLRHLPG</sequence>
<dbReference type="Gene3D" id="3.40.50.1820">
    <property type="entry name" value="alpha/beta hydrolase"/>
    <property type="match status" value="1"/>
</dbReference>
<evidence type="ECO:0000313" key="4">
    <source>
        <dbReference type="EMBL" id="MBW5485411.1"/>
    </source>
</evidence>
<dbReference type="CDD" id="cd06223">
    <property type="entry name" value="PRTases_typeI"/>
    <property type="match status" value="1"/>
</dbReference>
<evidence type="ECO:0000259" key="2">
    <source>
        <dbReference type="Pfam" id="PF00156"/>
    </source>
</evidence>
<dbReference type="Pfam" id="PF00156">
    <property type="entry name" value="Pribosyltran"/>
    <property type="match status" value="1"/>
</dbReference>
<dbReference type="Proteomes" id="UP000812013">
    <property type="component" value="Unassembled WGS sequence"/>
</dbReference>
<evidence type="ECO:0000259" key="3">
    <source>
        <dbReference type="Pfam" id="PF01738"/>
    </source>
</evidence>
<dbReference type="PANTHER" id="PTHR13136:SF11">
    <property type="entry name" value="TESTIS-EXPRESSED PROTEIN 30"/>
    <property type="match status" value="1"/>
</dbReference>
<accession>A0ABS6ZCG1</accession>
<evidence type="ECO:0000313" key="5">
    <source>
        <dbReference type="Proteomes" id="UP000812013"/>
    </source>
</evidence>
<proteinExistence type="predicted"/>
<feature type="domain" description="Dienelactone hydrolase" evidence="3">
    <location>
        <begin position="300"/>
        <end position="465"/>
    </location>
</feature>
<name>A0ABS6ZCG1_9ACTN</name>
<evidence type="ECO:0000256" key="1">
    <source>
        <dbReference type="SAM" id="MobiDB-lite"/>
    </source>
</evidence>
<gene>
    <name evidence="4" type="ORF">GPJ59_26940</name>
</gene>
<comment type="caution">
    <text evidence="4">The sequence shown here is derived from an EMBL/GenBank/DDBJ whole genome shotgun (WGS) entry which is preliminary data.</text>
</comment>
<feature type="compositionally biased region" description="Basic and acidic residues" evidence="1">
    <location>
        <begin position="258"/>
        <end position="273"/>
    </location>
</feature>
<feature type="domain" description="Phosphoribosyltransferase" evidence="2">
    <location>
        <begin position="7"/>
        <end position="183"/>
    </location>
</feature>
<dbReference type="SUPFAM" id="SSF53474">
    <property type="entry name" value="alpha/beta-Hydrolases"/>
    <property type="match status" value="1"/>
</dbReference>
<dbReference type="InterPro" id="IPR029057">
    <property type="entry name" value="PRTase-like"/>
</dbReference>
<keyword evidence="5" id="KW-1185">Reference proteome</keyword>
<reference evidence="4 5" key="1">
    <citation type="submission" date="2019-12" db="EMBL/GenBank/DDBJ databases">
        <title>Genome sequence of Streptomyces bambusae.</title>
        <authorList>
            <person name="Bansal K."/>
            <person name="Choksket S."/>
            <person name="Korpole S."/>
            <person name="Patil P.B."/>
        </authorList>
    </citation>
    <scope>NUCLEOTIDE SEQUENCE [LARGE SCALE GENOMIC DNA]</scope>
    <source>
        <strain evidence="4 5">SK60</strain>
    </source>
</reference>
<feature type="compositionally biased region" description="Basic and acidic residues" evidence="1">
    <location>
        <begin position="208"/>
        <end position="221"/>
    </location>
</feature>
<dbReference type="Gene3D" id="3.40.50.2020">
    <property type="match status" value="1"/>
</dbReference>
<dbReference type="InterPro" id="IPR026555">
    <property type="entry name" value="NSL3/Tex30"/>
</dbReference>
<dbReference type="Gene3D" id="3.30.1310.20">
    <property type="entry name" value="PRTase-like"/>
    <property type="match status" value="1"/>
</dbReference>
<dbReference type="EMBL" id="WTFF01000250">
    <property type="protein sequence ID" value="MBW5485411.1"/>
    <property type="molecule type" value="Genomic_DNA"/>
</dbReference>
<keyword evidence="4" id="KW-0808">Transferase</keyword>
<dbReference type="InterPro" id="IPR002925">
    <property type="entry name" value="Dienelactn_hydro"/>
</dbReference>
<dbReference type="SUPFAM" id="SSF53271">
    <property type="entry name" value="PRTase-like"/>
    <property type="match status" value="1"/>
</dbReference>
<feature type="region of interest" description="Disordered" evidence="1">
    <location>
        <begin position="208"/>
        <end position="278"/>
    </location>
</feature>
<dbReference type="GO" id="GO:0016757">
    <property type="term" value="F:glycosyltransferase activity"/>
    <property type="evidence" value="ECO:0007669"/>
    <property type="project" value="UniProtKB-KW"/>
</dbReference>
<feature type="compositionally biased region" description="Acidic residues" evidence="1">
    <location>
        <begin position="222"/>
        <end position="239"/>
    </location>
</feature>
<dbReference type="PANTHER" id="PTHR13136">
    <property type="entry name" value="TESTIS DEVELOPMENT PROTEIN PRTD"/>
    <property type="match status" value="1"/>
</dbReference>
<dbReference type="Pfam" id="PF01738">
    <property type="entry name" value="DLH"/>
    <property type="match status" value="1"/>
</dbReference>
<organism evidence="4 5">
    <name type="scientific">Streptomyces bambusae</name>
    <dbReference type="NCBI Taxonomy" id="1550616"/>
    <lineage>
        <taxon>Bacteria</taxon>
        <taxon>Bacillati</taxon>
        <taxon>Actinomycetota</taxon>
        <taxon>Actinomycetes</taxon>
        <taxon>Kitasatosporales</taxon>
        <taxon>Streptomycetaceae</taxon>
        <taxon>Streptomyces</taxon>
    </lineage>
</organism>
<keyword evidence="4" id="KW-0328">Glycosyltransferase</keyword>
<dbReference type="InterPro" id="IPR000836">
    <property type="entry name" value="PRTase_dom"/>
</dbReference>
<dbReference type="RefSeq" id="WP_219670311.1">
    <property type="nucleotide sequence ID" value="NZ_WTFF01000250.1"/>
</dbReference>
<feature type="compositionally biased region" description="Low complexity" evidence="1">
    <location>
        <begin position="241"/>
        <end position="255"/>
    </location>
</feature>